<reference evidence="7 8" key="1">
    <citation type="submission" date="2024-03" db="EMBL/GenBank/DDBJ databases">
        <title>Mouse gut bacterial collection (mGBC) of GemPharmatech.</title>
        <authorList>
            <person name="He Y."/>
            <person name="Dong L."/>
            <person name="Wu D."/>
            <person name="Gao X."/>
            <person name="Lin Z."/>
        </authorList>
    </citation>
    <scope>NUCLEOTIDE SEQUENCE [LARGE SCALE GENOMIC DNA]</scope>
    <source>
        <strain evidence="7 8">54-13</strain>
    </source>
</reference>
<keyword evidence="2" id="KW-0378">Hydrolase</keyword>
<dbReference type="InterPro" id="IPR011013">
    <property type="entry name" value="Gal_mutarotase_sf_dom"/>
</dbReference>
<sequence length="860" mass="98307">MERILLSLFLFTTGIQLCFASNSTRNDNYINVKAREGTLTLQPLNQNAIRVRFTIFPVNCTDELVYLPSETEVKYQVTEDDNSLSIHLDSLSAVFDKRHSTLTFTDVDGRTILQEKAGGRSLHPTTVQGDSAYIAEQRFISPEDEHLFGTGQFQDGYLNIRGLSRRLTQVNTQISVPFVLSDKGYGILWNNYGMTDFNPADNNVRLIPETSDGQAVTVNTTSTSGNKVETRNFKLFSAEFNVDEDGQYGLLLDVGQSMARKHCITVDGQNVVDVNNLWLPPTTSAIVNLKKGRHSVEVRGEKNDAPVLYWRKVNDETIFRSPVAEAVDYTVFSGNADDVIASYRRLTGHVPMPPLWAFGYIHCRERYNSQAELLENASEFRHRGIPADVIVQDWQWWGKYGWNAMQFDEDKYPDPAEMVRELHDMDMRLMLSVWSRIDRNSALGKETDSHGYYIPGTEWIDFFNPEAASFYWDNFSRRLLKPYGIDAWWQDATEPENDDLLNRRINNGKTPGEFYRNIYPLLVNKTVYKGLRKDDPGRRAMILTRSAFTGIQRYGVVTWSGDVGNDWETLRRQIAGGLGQMASGIPWWTYDAGGFFRPSDQYTDSGYQERMLRWIQAGTFLPLMRVHGYMSQTEPWRYGERVEGIISKFIALRYRLLSYIYSHAAEVALHDGTLMRPLIFDFPNDKEALKQCGEYMFGKSLLINPVTEGGVTAWTTYLPETDAGWIDFWTGNQYDGGRYVDVPVSIDMIPVFVRGGTILPLDGGRQHVYDKADSVQEIRIYPGADASFTLYEDEGNNYNYEHGAYCNIKFRWDNGTHTLTIEDRQGEYPGMKQNRSFHIISPDTDKTIIYSGKKISIKLK</sequence>
<evidence type="ECO:0000259" key="5">
    <source>
        <dbReference type="Pfam" id="PF17137"/>
    </source>
</evidence>
<feature type="domain" description="Glycoside hydrolase family 31 TIM barrel" evidence="3">
    <location>
        <begin position="351"/>
        <end position="662"/>
    </location>
</feature>
<dbReference type="Pfam" id="PF17137">
    <property type="entry name" value="DUF5110"/>
    <property type="match status" value="1"/>
</dbReference>
<evidence type="ECO:0000259" key="3">
    <source>
        <dbReference type="Pfam" id="PF01055"/>
    </source>
</evidence>
<keyword evidence="2" id="KW-0326">Glycosidase</keyword>
<comment type="caution">
    <text evidence="7">The sequence shown here is derived from an EMBL/GenBank/DDBJ whole genome shotgun (WGS) entry which is preliminary data.</text>
</comment>
<dbReference type="Pfam" id="PF01055">
    <property type="entry name" value="Glyco_hydro_31_2nd"/>
    <property type="match status" value="1"/>
</dbReference>
<feature type="domain" description="DUF5110" evidence="5">
    <location>
        <begin position="777"/>
        <end position="839"/>
    </location>
</feature>
<name>A0ABV4CXZ5_9BACT</name>
<dbReference type="InterPro" id="IPR025887">
    <property type="entry name" value="Glyco_hydro_31_N_dom"/>
</dbReference>
<comment type="similarity">
    <text evidence="1 2">Belongs to the glycosyl hydrolase 31 family.</text>
</comment>
<dbReference type="InterPro" id="IPR017853">
    <property type="entry name" value="GH"/>
</dbReference>
<dbReference type="InterPro" id="IPR033403">
    <property type="entry name" value="DUF5110"/>
</dbReference>
<dbReference type="Proteomes" id="UP001565200">
    <property type="component" value="Unassembled WGS sequence"/>
</dbReference>
<dbReference type="Gene3D" id="2.60.40.1760">
    <property type="entry name" value="glycosyl hydrolase (family 31)"/>
    <property type="match status" value="1"/>
</dbReference>
<gene>
    <name evidence="7" type="ORF">AAK873_04745</name>
</gene>
<dbReference type="PANTHER" id="PTHR43863:SF2">
    <property type="entry name" value="MALTASE-GLUCOAMYLASE"/>
    <property type="match status" value="1"/>
</dbReference>
<evidence type="ECO:0000313" key="8">
    <source>
        <dbReference type="Proteomes" id="UP001565200"/>
    </source>
</evidence>
<dbReference type="InterPro" id="IPR000322">
    <property type="entry name" value="Glyco_hydro_31_TIM"/>
</dbReference>
<dbReference type="Gene3D" id="3.20.20.80">
    <property type="entry name" value="Glycosidases"/>
    <property type="match status" value="1"/>
</dbReference>
<dbReference type="CDD" id="cd06591">
    <property type="entry name" value="GH31_xylosidase_XylS"/>
    <property type="match status" value="1"/>
</dbReference>
<evidence type="ECO:0000256" key="1">
    <source>
        <dbReference type="ARBA" id="ARBA00007806"/>
    </source>
</evidence>
<dbReference type="Gene3D" id="2.60.40.1180">
    <property type="entry name" value="Golgi alpha-mannosidase II"/>
    <property type="match status" value="2"/>
</dbReference>
<dbReference type="SUPFAM" id="SSF74650">
    <property type="entry name" value="Galactose mutarotase-like"/>
    <property type="match status" value="1"/>
</dbReference>
<dbReference type="InterPro" id="IPR013780">
    <property type="entry name" value="Glyco_hydro_b"/>
</dbReference>
<protein>
    <submittedName>
        <fullName evidence="7">TIM-barrel domain-containing protein</fullName>
    </submittedName>
</protein>
<evidence type="ECO:0000259" key="6">
    <source>
        <dbReference type="Pfam" id="PF21365"/>
    </source>
</evidence>
<feature type="domain" description="Glycosyl hydrolase family 31 C-terminal" evidence="6">
    <location>
        <begin position="673"/>
        <end position="759"/>
    </location>
</feature>
<dbReference type="InterPro" id="IPR051816">
    <property type="entry name" value="Glycosyl_Hydrolase_31"/>
</dbReference>
<dbReference type="Pfam" id="PF21365">
    <property type="entry name" value="Glyco_hydro_31_3rd"/>
    <property type="match status" value="1"/>
</dbReference>
<dbReference type="SUPFAM" id="SSF51011">
    <property type="entry name" value="Glycosyl hydrolase domain"/>
    <property type="match status" value="1"/>
</dbReference>
<dbReference type="PANTHER" id="PTHR43863">
    <property type="entry name" value="HYDROLASE, PUTATIVE (AFU_ORTHOLOGUE AFUA_1G03140)-RELATED"/>
    <property type="match status" value="1"/>
</dbReference>
<proteinExistence type="inferred from homology"/>
<dbReference type="InterPro" id="IPR048395">
    <property type="entry name" value="Glyco_hydro_31_C"/>
</dbReference>
<dbReference type="SUPFAM" id="SSF51445">
    <property type="entry name" value="(Trans)glycosidases"/>
    <property type="match status" value="1"/>
</dbReference>
<dbReference type="Pfam" id="PF13802">
    <property type="entry name" value="Gal_mutarotas_2"/>
    <property type="match status" value="1"/>
</dbReference>
<accession>A0ABV4CXZ5</accession>
<keyword evidence="8" id="KW-1185">Reference proteome</keyword>
<dbReference type="CDD" id="cd14752">
    <property type="entry name" value="GH31_N"/>
    <property type="match status" value="1"/>
</dbReference>
<dbReference type="EMBL" id="JBCLPP010000010">
    <property type="protein sequence ID" value="MEY8244929.1"/>
    <property type="molecule type" value="Genomic_DNA"/>
</dbReference>
<organism evidence="7 8">
    <name type="scientific">Heminiphilus faecis</name>
    <dbReference type="NCBI Taxonomy" id="2601703"/>
    <lineage>
        <taxon>Bacteria</taxon>
        <taxon>Pseudomonadati</taxon>
        <taxon>Bacteroidota</taxon>
        <taxon>Bacteroidia</taxon>
        <taxon>Bacteroidales</taxon>
        <taxon>Muribaculaceae</taxon>
        <taxon>Heminiphilus</taxon>
    </lineage>
</organism>
<dbReference type="RefSeq" id="WP_148464101.1">
    <property type="nucleotide sequence ID" value="NZ_JBCLPP010000010.1"/>
</dbReference>
<evidence type="ECO:0000313" key="7">
    <source>
        <dbReference type="EMBL" id="MEY8244929.1"/>
    </source>
</evidence>
<feature type="domain" description="Glycoside hydrolase family 31 N-terminal" evidence="4">
    <location>
        <begin position="38"/>
        <end position="197"/>
    </location>
</feature>
<evidence type="ECO:0000256" key="2">
    <source>
        <dbReference type="RuleBase" id="RU361185"/>
    </source>
</evidence>
<evidence type="ECO:0000259" key="4">
    <source>
        <dbReference type="Pfam" id="PF13802"/>
    </source>
</evidence>